<keyword evidence="2" id="KW-1185">Reference proteome</keyword>
<dbReference type="Proteomes" id="UP000499080">
    <property type="component" value="Unassembled WGS sequence"/>
</dbReference>
<evidence type="ECO:0000313" key="1">
    <source>
        <dbReference type="EMBL" id="GBM48482.1"/>
    </source>
</evidence>
<protein>
    <submittedName>
        <fullName evidence="1">Uncharacterized protein</fullName>
    </submittedName>
</protein>
<proteinExistence type="predicted"/>
<dbReference type="EMBL" id="BGPR01253143">
    <property type="protein sequence ID" value="GBM48482.1"/>
    <property type="molecule type" value="Genomic_DNA"/>
</dbReference>
<accession>A0A4Y2G3S8</accession>
<evidence type="ECO:0000313" key="2">
    <source>
        <dbReference type="Proteomes" id="UP000499080"/>
    </source>
</evidence>
<comment type="caution">
    <text evidence="1">The sequence shown here is derived from an EMBL/GenBank/DDBJ whole genome shotgun (WGS) entry which is preliminary data.</text>
</comment>
<reference evidence="1 2" key="1">
    <citation type="journal article" date="2019" name="Sci. Rep.">
        <title>Orb-weaving spider Araneus ventricosus genome elucidates the spidroin gene catalogue.</title>
        <authorList>
            <person name="Kono N."/>
            <person name="Nakamura H."/>
            <person name="Ohtoshi R."/>
            <person name="Moran D.A.P."/>
            <person name="Shinohara A."/>
            <person name="Yoshida Y."/>
            <person name="Fujiwara M."/>
            <person name="Mori M."/>
            <person name="Tomita M."/>
            <person name="Arakawa K."/>
        </authorList>
    </citation>
    <scope>NUCLEOTIDE SEQUENCE [LARGE SCALE GENOMIC DNA]</scope>
</reference>
<sequence>MTLRKLQISFSDFIFRNGMEENKETEEEEEENVILVEETEDDDFGSFRQETETVEMQEETYLDLIYHGCVFNKYVYIDLSTLELPE</sequence>
<name>A0A4Y2G3S8_ARAVE</name>
<dbReference type="AlphaFoldDB" id="A0A4Y2G3S8"/>
<organism evidence="1 2">
    <name type="scientific">Araneus ventricosus</name>
    <name type="common">Orbweaver spider</name>
    <name type="synonym">Epeira ventricosa</name>
    <dbReference type="NCBI Taxonomy" id="182803"/>
    <lineage>
        <taxon>Eukaryota</taxon>
        <taxon>Metazoa</taxon>
        <taxon>Ecdysozoa</taxon>
        <taxon>Arthropoda</taxon>
        <taxon>Chelicerata</taxon>
        <taxon>Arachnida</taxon>
        <taxon>Araneae</taxon>
        <taxon>Araneomorphae</taxon>
        <taxon>Entelegynae</taxon>
        <taxon>Araneoidea</taxon>
        <taxon>Araneidae</taxon>
        <taxon>Araneus</taxon>
    </lineage>
</organism>
<gene>
    <name evidence="1" type="ORF">AVEN_66971_1</name>
</gene>